<evidence type="ECO:0000256" key="1">
    <source>
        <dbReference type="SAM" id="MobiDB-lite"/>
    </source>
</evidence>
<dbReference type="AlphaFoldDB" id="A0AAW0E7K3"/>
<feature type="region of interest" description="Disordered" evidence="1">
    <location>
        <begin position="223"/>
        <end position="247"/>
    </location>
</feature>
<protein>
    <submittedName>
        <fullName evidence="3">Uncharacterized protein</fullName>
    </submittedName>
</protein>
<comment type="caution">
    <text evidence="3">The sequence shown here is derived from an EMBL/GenBank/DDBJ whole genome shotgun (WGS) entry which is preliminary data.</text>
</comment>
<evidence type="ECO:0000313" key="3">
    <source>
        <dbReference type="EMBL" id="KAK7059880.1"/>
    </source>
</evidence>
<feature type="transmembrane region" description="Helical" evidence="2">
    <location>
        <begin position="74"/>
        <end position="95"/>
    </location>
</feature>
<evidence type="ECO:0000313" key="4">
    <source>
        <dbReference type="Proteomes" id="UP001362999"/>
    </source>
</evidence>
<keyword evidence="4" id="KW-1185">Reference proteome</keyword>
<feature type="region of interest" description="Disordered" evidence="1">
    <location>
        <begin position="294"/>
        <end position="316"/>
    </location>
</feature>
<dbReference type="Proteomes" id="UP001362999">
    <property type="component" value="Unassembled WGS sequence"/>
</dbReference>
<keyword evidence="2" id="KW-0812">Transmembrane</keyword>
<keyword evidence="2" id="KW-1133">Transmembrane helix</keyword>
<sequence>MASSASSSVVTSSSGPSSSQESSLIESRTQGPGPSFTPGFPAPPPPGSSNGVGGGSHRQCPDAQGCSSSPPATLYLYTFLSTLIILLIASGGIIGRSVVLRRRQQQLAVLRRRENHRNRHRTRPVMFEAYIADGIGQEDDSRRRKSWRTAGEGIQDRWTSMKPFSACEEPPFPVHPVAVEAPGPQLSPLPIRRAARDRIQRTFSHLPIHNPFRAPARLSAIPPSTVSIQPLPSQPPPTADARSPSKKKLRVAVLVAMPWQETQKTSSNEGTEGEMFLPYLEFGVLDREVLEVEEEIGKQSDESDRGRAAVDVGTKS</sequence>
<dbReference type="EMBL" id="JAWWNJ010000003">
    <property type="protein sequence ID" value="KAK7059880.1"/>
    <property type="molecule type" value="Genomic_DNA"/>
</dbReference>
<feature type="region of interest" description="Disordered" evidence="1">
    <location>
        <begin position="1"/>
        <end position="65"/>
    </location>
</feature>
<feature type="compositionally biased region" description="Basic and acidic residues" evidence="1">
    <location>
        <begin position="294"/>
        <end position="308"/>
    </location>
</feature>
<accession>A0AAW0E7K3</accession>
<reference evidence="3 4" key="1">
    <citation type="journal article" date="2024" name="J Genomics">
        <title>Draft genome sequencing and assembly of Favolaschia claudopus CIRM-BRFM 2984 isolated from oak limbs.</title>
        <authorList>
            <person name="Navarro D."/>
            <person name="Drula E."/>
            <person name="Chaduli D."/>
            <person name="Cazenave R."/>
            <person name="Ahrendt S."/>
            <person name="Wang J."/>
            <person name="Lipzen A."/>
            <person name="Daum C."/>
            <person name="Barry K."/>
            <person name="Grigoriev I.V."/>
            <person name="Favel A."/>
            <person name="Rosso M.N."/>
            <person name="Martin F."/>
        </authorList>
    </citation>
    <scope>NUCLEOTIDE SEQUENCE [LARGE SCALE GENOMIC DNA]</scope>
    <source>
        <strain evidence="3 4">CIRM-BRFM 2984</strain>
    </source>
</reference>
<name>A0AAW0E7K3_9AGAR</name>
<organism evidence="3 4">
    <name type="scientific">Favolaschia claudopus</name>
    <dbReference type="NCBI Taxonomy" id="2862362"/>
    <lineage>
        <taxon>Eukaryota</taxon>
        <taxon>Fungi</taxon>
        <taxon>Dikarya</taxon>
        <taxon>Basidiomycota</taxon>
        <taxon>Agaricomycotina</taxon>
        <taxon>Agaricomycetes</taxon>
        <taxon>Agaricomycetidae</taxon>
        <taxon>Agaricales</taxon>
        <taxon>Marasmiineae</taxon>
        <taxon>Mycenaceae</taxon>
        <taxon>Favolaschia</taxon>
    </lineage>
</organism>
<evidence type="ECO:0000256" key="2">
    <source>
        <dbReference type="SAM" id="Phobius"/>
    </source>
</evidence>
<feature type="compositionally biased region" description="Low complexity" evidence="1">
    <location>
        <begin position="1"/>
        <end position="39"/>
    </location>
</feature>
<proteinExistence type="predicted"/>
<gene>
    <name evidence="3" type="ORF">R3P38DRAFT_2838361</name>
</gene>
<keyword evidence="2" id="KW-0472">Membrane</keyword>